<reference evidence="1" key="1">
    <citation type="submission" date="2024-07" db="EMBL/GenBank/DDBJ databases">
        <authorList>
            <person name="Kim Y.J."/>
            <person name="Jeong J.Y."/>
        </authorList>
    </citation>
    <scope>NUCLEOTIDE SEQUENCE</scope>
    <source>
        <strain evidence="1">GIHE-MW2</strain>
    </source>
</reference>
<protein>
    <submittedName>
        <fullName evidence="1">Uncharacterized protein</fullName>
    </submittedName>
</protein>
<sequence>MVVEAFEQRQSGQISQKEFAQKTGLSELEKQSGEGLSLVQKAMKFFSGKL</sequence>
<name>A0AAU8JCV9_9CYAN</name>
<dbReference type="AlphaFoldDB" id="A0AAU8JCV9"/>
<accession>A0AAU8JCV9</accession>
<dbReference type="EMBL" id="CP159837">
    <property type="protein sequence ID" value="XCM35938.1"/>
    <property type="molecule type" value="Genomic_DNA"/>
</dbReference>
<evidence type="ECO:0000313" key="1">
    <source>
        <dbReference type="EMBL" id="XCM35938.1"/>
    </source>
</evidence>
<dbReference type="RefSeq" id="WP_156332025.1">
    <property type="nucleotide sequence ID" value="NZ_CP159837.1"/>
</dbReference>
<organism evidence="1">
    <name type="scientific">Planktothricoides raciborskii GIHE-MW2</name>
    <dbReference type="NCBI Taxonomy" id="2792601"/>
    <lineage>
        <taxon>Bacteria</taxon>
        <taxon>Bacillati</taxon>
        <taxon>Cyanobacteriota</taxon>
        <taxon>Cyanophyceae</taxon>
        <taxon>Oscillatoriophycideae</taxon>
        <taxon>Oscillatoriales</taxon>
        <taxon>Oscillatoriaceae</taxon>
        <taxon>Planktothricoides</taxon>
    </lineage>
</organism>
<proteinExistence type="predicted"/>
<gene>
    <name evidence="1" type="ORF">ABWT76_004656</name>
</gene>